<dbReference type="InterPro" id="IPR036397">
    <property type="entry name" value="RNaseH_sf"/>
</dbReference>
<dbReference type="PANTHER" id="PTHR13620:SF82">
    <property type="entry name" value="3'-5' EXONUCLEASE DOMAIN-CONTAINING PROTEIN"/>
    <property type="match status" value="1"/>
</dbReference>
<dbReference type="EMBL" id="CM010636">
    <property type="protein sequence ID" value="RID47735.1"/>
    <property type="molecule type" value="Genomic_DNA"/>
</dbReference>
<accession>A0A397Y295</accession>
<dbReference type="PANTHER" id="PTHR13620">
    <property type="entry name" value="3-5 EXONUCLEASE"/>
    <property type="match status" value="1"/>
</dbReference>
<name>A0A397Y295_BRACM</name>
<protein>
    <recommendedName>
        <fullName evidence="5">3'-5' exonuclease domain-containing protein</fullName>
    </recommendedName>
</protein>
<sequence>MSSSIVDLGVARIETTVTIGTSEINRLVKTFLSNNNCNSKKIIGLGTEQAQKSSNKKKTVLLQLCDGRYCLIVQLSSHGLALPRSLFNFLNLPDYTFVVIGIKKPLKMLESEFGLTCKNAVEIGPPTRNLMTLEMTHLKHMMGNIVRNELTSTIFDDWGANLNENQIKLAVSNAYLAFGMGNNLLHY</sequence>
<evidence type="ECO:0000256" key="1">
    <source>
        <dbReference type="ARBA" id="ARBA00022722"/>
    </source>
</evidence>
<dbReference type="GO" id="GO:0003676">
    <property type="term" value="F:nucleic acid binding"/>
    <property type="evidence" value="ECO:0007669"/>
    <property type="project" value="InterPro"/>
</dbReference>
<keyword evidence="1" id="KW-0540">Nuclease</keyword>
<keyword evidence="2" id="KW-0378">Hydrolase</keyword>
<evidence type="ECO:0000313" key="3">
    <source>
        <dbReference type="EMBL" id="RID47735.1"/>
    </source>
</evidence>
<evidence type="ECO:0000313" key="4">
    <source>
        <dbReference type="Proteomes" id="UP000264353"/>
    </source>
</evidence>
<dbReference type="GO" id="GO:0008408">
    <property type="term" value="F:3'-5' exonuclease activity"/>
    <property type="evidence" value="ECO:0007669"/>
    <property type="project" value="UniProtKB-ARBA"/>
</dbReference>
<evidence type="ECO:0008006" key="5">
    <source>
        <dbReference type="Google" id="ProtNLM"/>
    </source>
</evidence>
<dbReference type="InterPro" id="IPR051132">
    <property type="entry name" value="3-5_Exonuclease_domain"/>
</dbReference>
<dbReference type="Gene3D" id="3.30.420.10">
    <property type="entry name" value="Ribonuclease H-like superfamily/Ribonuclease H"/>
    <property type="match status" value="1"/>
</dbReference>
<organism evidence="3 4">
    <name type="scientific">Brassica campestris</name>
    <name type="common">Field mustard</name>
    <dbReference type="NCBI Taxonomy" id="3711"/>
    <lineage>
        <taxon>Eukaryota</taxon>
        <taxon>Viridiplantae</taxon>
        <taxon>Streptophyta</taxon>
        <taxon>Embryophyta</taxon>
        <taxon>Tracheophyta</taxon>
        <taxon>Spermatophyta</taxon>
        <taxon>Magnoliopsida</taxon>
        <taxon>eudicotyledons</taxon>
        <taxon>Gunneridae</taxon>
        <taxon>Pentapetalae</taxon>
        <taxon>rosids</taxon>
        <taxon>malvids</taxon>
        <taxon>Brassicales</taxon>
        <taxon>Brassicaceae</taxon>
        <taxon>Brassiceae</taxon>
        <taxon>Brassica</taxon>
    </lineage>
</organism>
<reference evidence="3 4" key="1">
    <citation type="submission" date="2018-06" db="EMBL/GenBank/DDBJ databases">
        <title>WGS assembly of Brassica rapa FPsc.</title>
        <authorList>
            <person name="Bowman J."/>
            <person name="Kohchi T."/>
            <person name="Yamato K."/>
            <person name="Jenkins J."/>
            <person name="Shu S."/>
            <person name="Ishizaki K."/>
            <person name="Yamaoka S."/>
            <person name="Nishihama R."/>
            <person name="Nakamura Y."/>
            <person name="Berger F."/>
            <person name="Adam C."/>
            <person name="Aki S."/>
            <person name="Althoff F."/>
            <person name="Araki T."/>
            <person name="Arteaga-Vazquez M."/>
            <person name="Balasubrmanian S."/>
            <person name="Bauer D."/>
            <person name="Boehm C."/>
            <person name="Briginshaw L."/>
            <person name="Caballero-Perez J."/>
            <person name="Catarino B."/>
            <person name="Chen F."/>
            <person name="Chiyoda S."/>
            <person name="Chovatia M."/>
            <person name="Davies K."/>
            <person name="Delmans M."/>
            <person name="Demura T."/>
            <person name="Dierschke T."/>
            <person name="Dolan L."/>
            <person name="Dorantes-Acosta A."/>
            <person name="Eklund D."/>
            <person name="Florent S."/>
            <person name="Flores-Sandoval E."/>
            <person name="Fujiyama A."/>
            <person name="Fukuzawa H."/>
            <person name="Galik B."/>
            <person name="Grimanelli D."/>
            <person name="Grimwood J."/>
            <person name="Grossniklaus U."/>
            <person name="Hamada T."/>
            <person name="Haseloff J."/>
            <person name="Hetherington A."/>
            <person name="Higo A."/>
            <person name="Hirakawa Y."/>
            <person name="Hundley H."/>
            <person name="Ikeda Y."/>
            <person name="Inoue K."/>
            <person name="Inoue S."/>
            <person name="Ishida S."/>
            <person name="Jia Q."/>
            <person name="Kakita M."/>
            <person name="Kanazawa T."/>
            <person name="Kawai Y."/>
            <person name="Kawashima T."/>
            <person name="Kennedy M."/>
            <person name="Kinose K."/>
            <person name="Kinoshita T."/>
            <person name="Kohara Y."/>
            <person name="Koide E."/>
            <person name="Komatsu K."/>
            <person name="Kopischke S."/>
            <person name="Kubo M."/>
            <person name="Kyozuka J."/>
            <person name="Lagercrantz U."/>
            <person name="Lin S."/>
            <person name="Lindquist E."/>
            <person name="Lipzen A."/>
            <person name="Lu C."/>
            <person name="Luna E."/>
            <person name="Martienssen R."/>
            <person name="Minamino N."/>
            <person name="Mizutani M."/>
            <person name="Mizutani M."/>
            <person name="Mochizuki N."/>
            <person name="Monte I."/>
            <person name="Mosher R."/>
            <person name="Nagasaki H."/>
            <person name="Nakagami H."/>
            <person name="Naramoto S."/>
            <person name="Nishitani K."/>
            <person name="Ohtani M."/>
            <person name="Okamoto T."/>
            <person name="Okumura M."/>
            <person name="Phillips J."/>
            <person name="Pollak B."/>
            <person name="Reinders A."/>
            <person name="Roevekamp M."/>
            <person name="Sano R."/>
            <person name="Sawa S."/>
            <person name="Schmid M."/>
            <person name="Shirakawa M."/>
            <person name="Solano R."/>
            <person name="Spunde A."/>
            <person name="Suetsugu N."/>
            <person name="Sugano S."/>
            <person name="Sugiyama A."/>
            <person name="Sun R."/>
            <person name="Suzuki Y."/>
            <person name="Takenaka M."/>
            <person name="Takezawa D."/>
            <person name="Tomogane H."/>
            <person name="Tsuzuki M."/>
            <person name="Ueda T."/>
            <person name="Umeda M."/>
            <person name="Ward J."/>
            <person name="Watanabe Y."/>
            <person name="Yazaki K."/>
            <person name="Yokoyama R."/>
            <person name="Yoshitake Y."/>
            <person name="Yotsui I."/>
            <person name="Zachgo S."/>
            <person name="Schmutz J."/>
        </authorList>
    </citation>
    <scope>NUCLEOTIDE SEQUENCE [LARGE SCALE GENOMIC DNA]</scope>
    <source>
        <strain evidence="4">cv. B-3</strain>
    </source>
</reference>
<dbReference type="Proteomes" id="UP000264353">
    <property type="component" value="Chromosome A9"/>
</dbReference>
<gene>
    <name evidence="3" type="ORF">BRARA_I04307</name>
</gene>
<proteinExistence type="predicted"/>
<dbReference type="AlphaFoldDB" id="A0A397Y295"/>
<evidence type="ECO:0000256" key="2">
    <source>
        <dbReference type="ARBA" id="ARBA00022801"/>
    </source>
</evidence>
<dbReference type="InterPro" id="IPR012337">
    <property type="entry name" value="RNaseH-like_sf"/>
</dbReference>
<dbReference type="SUPFAM" id="SSF53098">
    <property type="entry name" value="Ribonuclease H-like"/>
    <property type="match status" value="1"/>
</dbReference>